<reference evidence="4" key="1">
    <citation type="submission" date="2018-05" db="EMBL/GenBank/DDBJ databases">
        <authorList>
            <person name="Lanie J.A."/>
            <person name="Ng W.-L."/>
            <person name="Kazmierczak K.M."/>
            <person name="Andrzejewski T.M."/>
            <person name="Davidsen T.M."/>
            <person name="Wayne K.J."/>
            <person name="Tettelin H."/>
            <person name="Glass J.I."/>
            <person name="Rusch D."/>
            <person name="Podicherti R."/>
            <person name="Tsui H.-C.T."/>
            <person name="Winkler M.E."/>
        </authorList>
    </citation>
    <scope>NUCLEOTIDE SEQUENCE</scope>
    <source>
        <strain evidence="4">ZC4RG45</strain>
    </source>
</reference>
<feature type="region of interest" description="Disordered" evidence="3">
    <location>
        <begin position="26"/>
        <end position="45"/>
    </location>
</feature>
<dbReference type="NCBIfam" id="NF001272">
    <property type="entry name" value="PRK00228.2-4"/>
    <property type="match status" value="1"/>
</dbReference>
<sequence length="246" mass="25698">MAHAESLQFSLAEPILASPLGVRTGLRRNRSRSGSEAASGPVRAGGVVGGRWHDSCVRDVDAVEPGSLLIADPTMSDPNFRRTVVLVLHHSSQGTLGVVLNRPSEIPVASVLPHWADHVAAPASVFVGGPVERDTPLGVATLRTGEVPGSVPGTIGVHGPLALVVLDSDPEPLVPRLRGMRVFAGYAGWDAGQLAGELERGDWIVAPALPSDVLAEPSTDLWAAVLRRQGLPLALLATHPGDLQLN</sequence>
<evidence type="ECO:0000256" key="1">
    <source>
        <dbReference type="ARBA" id="ARBA00009600"/>
    </source>
</evidence>
<accession>A0A2W4IV76</accession>
<dbReference type="Pfam" id="PF02622">
    <property type="entry name" value="DUF179"/>
    <property type="match status" value="1"/>
</dbReference>
<comment type="similarity">
    <text evidence="1 2">Belongs to the UPF0301 (AlgH) family.</text>
</comment>
<dbReference type="InterPro" id="IPR003774">
    <property type="entry name" value="AlgH-like"/>
</dbReference>
<dbReference type="Gene3D" id="3.40.1740.10">
    <property type="entry name" value="VC0467-like"/>
    <property type="match status" value="1"/>
</dbReference>
<gene>
    <name evidence="4" type="ORF">DIU77_17395</name>
</gene>
<evidence type="ECO:0000313" key="4">
    <source>
        <dbReference type="EMBL" id="PZM90860.1"/>
    </source>
</evidence>
<dbReference type="PANTHER" id="PTHR30327">
    <property type="entry name" value="UNCHARACTERIZED PROTEIN YQGE"/>
    <property type="match status" value="1"/>
</dbReference>
<dbReference type="PANTHER" id="PTHR30327:SF1">
    <property type="entry name" value="UPF0301 PROTEIN YQGE"/>
    <property type="match status" value="1"/>
</dbReference>
<organism evidence="4">
    <name type="scientific">Thermocrispum agreste</name>
    <dbReference type="NCBI Taxonomy" id="37925"/>
    <lineage>
        <taxon>Bacteria</taxon>
        <taxon>Bacillati</taxon>
        <taxon>Actinomycetota</taxon>
        <taxon>Actinomycetes</taxon>
        <taxon>Pseudonocardiales</taxon>
        <taxon>Pseudonocardiaceae</taxon>
        <taxon>Thermocrispum</taxon>
    </lineage>
</organism>
<evidence type="ECO:0000256" key="3">
    <source>
        <dbReference type="SAM" id="MobiDB-lite"/>
    </source>
</evidence>
<dbReference type="SUPFAM" id="SSF143456">
    <property type="entry name" value="VC0467-like"/>
    <property type="match status" value="1"/>
</dbReference>
<dbReference type="EMBL" id="QGUI01000812">
    <property type="protein sequence ID" value="PZM90860.1"/>
    <property type="molecule type" value="Genomic_DNA"/>
</dbReference>
<evidence type="ECO:0000256" key="2">
    <source>
        <dbReference type="HAMAP-Rule" id="MF_00758"/>
    </source>
</evidence>
<dbReference type="HAMAP" id="MF_00758">
    <property type="entry name" value="UPF0301"/>
    <property type="match status" value="1"/>
</dbReference>
<name>A0A2W4IV76_9PSEU</name>
<protein>
    <recommendedName>
        <fullName evidence="2">UPF0301 protein DIU77_17395</fullName>
    </recommendedName>
</protein>
<dbReference type="AlphaFoldDB" id="A0A2W4IV76"/>
<comment type="caution">
    <text evidence="4">The sequence shown here is derived from an EMBL/GenBank/DDBJ whole genome shotgun (WGS) entry which is preliminary data.</text>
</comment>
<dbReference type="GO" id="GO:0005829">
    <property type="term" value="C:cytosol"/>
    <property type="evidence" value="ECO:0007669"/>
    <property type="project" value="TreeGrafter"/>
</dbReference>
<proteinExistence type="inferred from homology"/>
<dbReference type="STRING" id="1111738.GCA_000427905_03755"/>